<dbReference type="Ensembl" id="ENSCANT00000009452.1">
    <property type="protein sequence ID" value="ENSCANP00000002250.1"/>
    <property type="gene ID" value="ENSCANG00000008593.1"/>
</dbReference>
<reference evidence="1" key="2">
    <citation type="submission" date="2025-09" db="UniProtKB">
        <authorList>
            <consortium name="Ensembl"/>
        </authorList>
    </citation>
    <scope>IDENTIFICATION</scope>
</reference>
<evidence type="ECO:0000313" key="2">
    <source>
        <dbReference type="Proteomes" id="UP000233080"/>
    </source>
</evidence>
<protein>
    <submittedName>
        <fullName evidence="1">Uncharacterized protein</fullName>
    </submittedName>
</protein>
<reference evidence="1" key="1">
    <citation type="submission" date="2025-08" db="UniProtKB">
        <authorList>
            <consortium name="Ensembl"/>
        </authorList>
    </citation>
    <scope>IDENTIFICATION</scope>
</reference>
<organism evidence="1 2">
    <name type="scientific">Colobus angolensis palliatus</name>
    <name type="common">Peters' Angolan colobus</name>
    <dbReference type="NCBI Taxonomy" id="336983"/>
    <lineage>
        <taxon>Eukaryota</taxon>
        <taxon>Metazoa</taxon>
        <taxon>Chordata</taxon>
        <taxon>Craniata</taxon>
        <taxon>Vertebrata</taxon>
        <taxon>Euteleostomi</taxon>
        <taxon>Mammalia</taxon>
        <taxon>Eutheria</taxon>
        <taxon>Euarchontoglires</taxon>
        <taxon>Primates</taxon>
        <taxon>Haplorrhini</taxon>
        <taxon>Catarrhini</taxon>
        <taxon>Cercopithecidae</taxon>
        <taxon>Colobinae</taxon>
        <taxon>Colobus</taxon>
    </lineage>
</organism>
<evidence type="ECO:0000313" key="1">
    <source>
        <dbReference type="Ensembl" id="ENSCANP00000002250.1"/>
    </source>
</evidence>
<dbReference type="OMA" id="QDPIHNN"/>
<proteinExistence type="predicted"/>
<dbReference type="Proteomes" id="UP000233080">
    <property type="component" value="Unassembled WGS sequence"/>
</dbReference>
<dbReference type="AlphaFoldDB" id="A0A2K5HD41"/>
<keyword evidence="2" id="KW-1185">Reference proteome</keyword>
<sequence>MKPPVPFPQAVLRTRARSMKSLACNITIATHTGHVPRLSNCVLAHLILIQNYGVGITRFPLHKWKSQKARFTGARKLAQDPINNNV</sequence>
<accession>A0A2K5HD41</accession>
<name>A0A2K5HD41_COLAP</name>